<evidence type="ECO:0000313" key="1">
    <source>
        <dbReference type="EMBL" id="ACN93324.1"/>
    </source>
</evidence>
<protein>
    <submittedName>
        <fullName evidence="1">Uncharacterized protein</fullName>
    </submittedName>
</protein>
<dbReference type="AlphaFoldDB" id="A0A806CFB4"/>
<organism evidence="1 2">
    <name type="scientific">Borreliella finlandensis</name>
    <dbReference type="NCBI Taxonomy" id="498741"/>
    <lineage>
        <taxon>Bacteria</taxon>
        <taxon>Pseudomonadati</taxon>
        <taxon>Spirochaetota</taxon>
        <taxon>Spirochaetia</taxon>
        <taxon>Spirochaetales</taxon>
        <taxon>Borreliaceae</taxon>
        <taxon>Borreliella</taxon>
    </lineage>
</organism>
<gene>
    <name evidence="1" type="ORF">BSV1_S02</name>
</gene>
<reference evidence="1 2" key="1">
    <citation type="journal article" date="2011" name="J. Bacteriol.">
        <title>Whole genome sequence of an unusual Borrelia burgdorferi sensu lato isolate.</title>
        <authorList>
            <person name="Casjens S.R."/>
            <person name="Fraser-Liggett C.M."/>
            <person name="Mongodin E.F."/>
            <person name="Qiu W.G."/>
            <person name="Dunn J.J."/>
            <person name="Luft B.J."/>
            <person name="Schutzer S.E."/>
        </authorList>
    </citation>
    <scope>NUCLEOTIDE SEQUENCE [LARGE SCALE GENOMIC DNA]</scope>
    <source>
        <strain evidence="1 2">SV1</strain>
    </source>
</reference>
<keyword evidence="1" id="KW-0614">Plasmid</keyword>
<dbReference type="Proteomes" id="UP000006166">
    <property type="component" value="Plasmid SV1_cp32-3"/>
</dbReference>
<accession>A0A806CFB4</accession>
<dbReference type="InterPro" id="IPR009791">
    <property type="entry name" value="DUF1357"/>
</dbReference>
<dbReference type="RefSeq" id="WP_012672721.1">
    <property type="nucleotide sequence ID" value="NC_012252.1"/>
</dbReference>
<proteinExistence type="predicted"/>
<evidence type="ECO:0000313" key="2">
    <source>
        <dbReference type="Proteomes" id="UP000006166"/>
    </source>
</evidence>
<name>A0A806CFB4_9SPIR</name>
<dbReference type="EMBL" id="CP001517">
    <property type="protein sequence ID" value="ACN93324.1"/>
    <property type="molecule type" value="Genomic_DNA"/>
</dbReference>
<keyword evidence="2" id="KW-1185">Reference proteome</keyword>
<sequence length="234" mass="27075">MIENEEKEEQKAIEVQVKEESQIKPDTKVISAGEFEEYMRLREQAGNVKPKEIKRDLSINERITKELAEVEERERVEKQLLLEAERINEIDTLAKSHLSSHFNKEVLLAKGYTLKDIMQAQRRELVRKFVPIEQIKAIAKASDISHIDGEILEQLVSLAKVNIKLRKNANSSSSSVDSIKGNIIVRSEERVSLLDSNFVPINFTEFVQAISNTYRQRRAQFYENLKRHKRTSIA</sequence>
<dbReference type="Pfam" id="PF07094">
    <property type="entry name" value="DUF1357"/>
    <property type="match status" value="1"/>
</dbReference>
<geneLocation type="plasmid" evidence="1 2">
    <name>SV1_cp32-3</name>
</geneLocation>